<dbReference type="FunFam" id="1.10.287.130:FF:000001">
    <property type="entry name" value="Two-component sensor histidine kinase"/>
    <property type="match status" value="1"/>
</dbReference>
<dbReference type="InterPro" id="IPR003661">
    <property type="entry name" value="HisK_dim/P_dom"/>
</dbReference>
<sequence>MSLCFGAAVIINGELYSLQKSRLSIVPGILYLACYALVFPLLLHFSLTFVRKKVSWEKLPIYLSALVFIVPFEFLFLKSVLNRDPGPYRFYISHFFLYRSYVILMISMAVALLIIGHRKSSSSAEKIRINWILYGLFLGVMPFLIFYQLPEILGFRPWLSEEISSLFFVFVPAALAIAILKYRLFDIHLIIKRSLAYSLLSLLIVSVYFLIVQVVGGLFSRFFTVGKNFLSIIGILAAAAAFQPLREKVQTLVDRTFYRTSFDYKNISLDFARRAGEILEVRELAGLLHRTITDSLPVEKLGLALTRTGRAGQNTYLEEISLGEPLDKLRLELSGSLASRRLLAEPGSVQLGEGLDFSQEKLLAGLGWALVMVFPLKSGDWSCLVALGPKKSGTRFNDQDLEFLTRLGEVFMASLEKIRLQGEVIYERAAAEKLAELNRLKTEFISTVSHELRTPLSSLQVLAEVLHSGKVRDGRKKEEVLGLMEDECRRLSHLLHNILDFGRIERGTKTFVLRRTEVNPVLEEVFRLFAPRLEKEGFVSRLELPREPVYIEADPDALKQALVNLIDNAIKYSTENREIELSLRADTSEVWIQARDRGMGISPEDREKIFDSFYRGQEALSVNPQGVGLGLKIVKHIMEAHRGRIELESEPGAGSTFSLIFPRP</sequence>
<comment type="caution">
    <text evidence="10">The sequence shown here is derived from an EMBL/GenBank/DDBJ whole genome shotgun (WGS) entry which is preliminary data.</text>
</comment>
<organism evidence="10 11">
    <name type="scientific">Candidatus Saccharicenans subterraneus</name>
    <dbReference type="NCBI Taxonomy" id="2508984"/>
    <lineage>
        <taxon>Bacteria</taxon>
        <taxon>Candidatus Aminicenantota</taxon>
        <taxon>Candidatus Aminicenantia</taxon>
        <taxon>Candidatus Aminicenantales</taxon>
        <taxon>Candidatus Saccharicenantaceae</taxon>
        <taxon>Candidatus Saccharicenans</taxon>
    </lineage>
</organism>
<dbReference type="GO" id="GO:0000155">
    <property type="term" value="F:phosphorelay sensor kinase activity"/>
    <property type="evidence" value="ECO:0007669"/>
    <property type="project" value="InterPro"/>
</dbReference>
<dbReference type="PROSITE" id="PS50109">
    <property type="entry name" value="HIS_KIN"/>
    <property type="match status" value="1"/>
</dbReference>
<comment type="catalytic activity">
    <reaction evidence="1">
        <text>ATP + protein L-histidine = ADP + protein N-phospho-L-histidine.</text>
        <dbReference type="EC" id="2.7.13.3"/>
    </reaction>
</comment>
<dbReference type="SUPFAM" id="SSF47384">
    <property type="entry name" value="Homodimeric domain of signal transducing histidine kinase"/>
    <property type="match status" value="1"/>
</dbReference>
<proteinExistence type="predicted"/>
<evidence type="ECO:0000256" key="2">
    <source>
        <dbReference type="ARBA" id="ARBA00012438"/>
    </source>
</evidence>
<dbReference type="EC" id="2.7.13.3" evidence="2"/>
<dbReference type="SUPFAM" id="SSF55874">
    <property type="entry name" value="ATPase domain of HSP90 chaperone/DNA topoisomerase II/histidine kinase"/>
    <property type="match status" value="1"/>
</dbReference>
<evidence type="ECO:0000256" key="6">
    <source>
        <dbReference type="ARBA" id="ARBA00023012"/>
    </source>
</evidence>
<dbReference type="Gene3D" id="1.10.287.130">
    <property type="match status" value="1"/>
</dbReference>
<feature type="transmembrane region" description="Helical" evidence="8">
    <location>
        <begin position="196"/>
        <end position="219"/>
    </location>
</feature>
<feature type="transmembrane region" description="Helical" evidence="8">
    <location>
        <begin position="96"/>
        <end position="115"/>
    </location>
</feature>
<evidence type="ECO:0000256" key="3">
    <source>
        <dbReference type="ARBA" id="ARBA00022553"/>
    </source>
</evidence>
<keyword evidence="5 10" id="KW-0418">Kinase</keyword>
<dbReference type="InterPro" id="IPR004358">
    <property type="entry name" value="Sig_transdc_His_kin-like_C"/>
</dbReference>
<feature type="transmembrane region" description="Helical" evidence="8">
    <location>
        <begin position="127"/>
        <end position="146"/>
    </location>
</feature>
<dbReference type="AlphaFoldDB" id="A0A3E2BIZ4"/>
<dbReference type="Proteomes" id="UP000257323">
    <property type="component" value="Unassembled WGS sequence"/>
</dbReference>
<evidence type="ECO:0000256" key="1">
    <source>
        <dbReference type="ARBA" id="ARBA00000085"/>
    </source>
</evidence>
<dbReference type="Gene3D" id="3.30.565.10">
    <property type="entry name" value="Histidine kinase-like ATPase, C-terminal domain"/>
    <property type="match status" value="1"/>
</dbReference>
<keyword evidence="6" id="KW-0902">Two-component regulatory system</keyword>
<keyword evidence="7 8" id="KW-0472">Membrane</keyword>
<dbReference type="FunFam" id="3.30.565.10:FF:000006">
    <property type="entry name" value="Sensor histidine kinase WalK"/>
    <property type="match status" value="1"/>
</dbReference>
<dbReference type="PANTHER" id="PTHR43711">
    <property type="entry name" value="TWO-COMPONENT HISTIDINE KINASE"/>
    <property type="match status" value="1"/>
</dbReference>
<dbReference type="Pfam" id="PF00512">
    <property type="entry name" value="HisKA"/>
    <property type="match status" value="1"/>
</dbReference>
<evidence type="ECO:0000256" key="4">
    <source>
        <dbReference type="ARBA" id="ARBA00022679"/>
    </source>
</evidence>
<evidence type="ECO:0000313" key="11">
    <source>
        <dbReference type="Proteomes" id="UP000257323"/>
    </source>
</evidence>
<gene>
    <name evidence="10" type="ORF">OP8BY_2452</name>
</gene>
<dbReference type="EMBL" id="QUAH01000022">
    <property type="protein sequence ID" value="RFT14723.1"/>
    <property type="molecule type" value="Genomic_DNA"/>
</dbReference>
<keyword evidence="4" id="KW-0808">Transferase</keyword>
<feature type="transmembrane region" description="Helical" evidence="8">
    <location>
        <begin position="166"/>
        <end position="184"/>
    </location>
</feature>
<keyword evidence="8" id="KW-1133">Transmembrane helix</keyword>
<keyword evidence="3" id="KW-0597">Phosphoprotein</keyword>
<name>A0A3E2BIZ4_9BACT</name>
<dbReference type="InterPro" id="IPR050736">
    <property type="entry name" value="Sensor_HK_Regulatory"/>
</dbReference>
<dbReference type="SMART" id="SM00387">
    <property type="entry name" value="HATPase_c"/>
    <property type="match status" value="1"/>
</dbReference>
<feature type="transmembrane region" description="Helical" evidence="8">
    <location>
        <begin position="59"/>
        <end position="76"/>
    </location>
</feature>
<accession>A0A3E2BIZ4</accession>
<dbReference type="PRINTS" id="PR00344">
    <property type="entry name" value="BCTRLSENSOR"/>
</dbReference>
<evidence type="ECO:0000256" key="7">
    <source>
        <dbReference type="ARBA" id="ARBA00023136"/>
    </source>
</evidence>
<reference evidence="10 11" key="1">
    <citation type="submission" date="2018-08" db="EMBL/GenBank/DDBJ databases">
        <title>Genome analysis of the thermophilic bacterium of the candidate phylum Aminicenantes from deep subsurface aquifer revealed its physiology and ecological role.</title>
        <authorList>
            <person name="Kadnikov V.V."/>
            <person name="Mardanov A.V."/>
            <person name="Beletsky A.V."/>
            <person name="Karnachuk O.V."/>
            <person name="Ravin N.V."/>
        </authorList>
    </citation>
    <scope>NUCLEOTIDE SEQUENCE [LARGE SCALE GENOMIC DNA]</scope>
    <source>
        <strain evidence="10">BY38</strain>
    </source>
</reference>
<evidence type="ECO:0000259" key="9">
    <source>
        <dbReference type="PROSITE" id="PS50109"/>
    </source>
</evidence>
<dbReference type="CDD" id="cd00082">
    <property type="entry name" value="HisKA"/>
    <property type="match status" value="1"/>
</dbReference>
<evidence type="ECO:0000313" key="10">
    <source>
        <dbReference type="EMBL" id="RFT14723.1"/>
    </source>
</evidence>
<evidence type="ECO:0000256" key="8">
    <source>
        <dbReference type="SAM" id="Phobius"/>
    </source>
</evidence>
<dbReference type="InterPro" id="IPR036097">
    <property type="entry name" value="HisK_dim/P_sf"/>
</dbReference>
<keyword evidence="8" id="KW-0812">Transmembrane</keyword>
<dbReference type="PANTHER" id="PTHR43711:SF1">
    <property type="entry name" value="HISTIDINE KINASE 1"/>
    <property type="match status" value="1"/>
</dbReference>
<dbReference type="SMART" id="SM00388">
    <property type="entry name" value="HisKA"/>
    <property type="match status" value="1"/>
</dbReference>
<dbReference type="CDD" id="cd00075">
    <property type="entry name" value="HATPase"/>
    <property type="match status" value="1"/>
</dbReference>
<dbReference type="InterPro" id="IPR003594">
    <property type="entry name" value="HATPase_dom"/>
</dbReference>
<feature type="domain" description="Histidine kinase" evidence="9">
    <location>
        <begin position="447"/>
        <end position="664"/>
    </location>
</feature>
<protein>
    <recommendedName>
        <fullName evidence="2">histidine kinase</fullName>
        <ecNumber evidence="2">2.7.13.3</ecNumber>
    </recommendedName>
</protein>
<dbReference type="InterPro" id="IPR036890">
    <property type="entry name" value="HATPase_C_sf"/>
</dbReference>
<dbReference type="InterPro" id="IPR005467">
    <property type="entry name" value="His_kinase_dom"/>
</dbReference>
<feature type="transmembrane region" description="Helical" evidence="8">
    <location>
        <begin position="25"/>
        <end position="47"/>
    </location>
</feature>
<dbReference type="Pfam" id="PF02518">
    <property type="entry name" value="HATPase_c"/>
    <property type="match status" value="1"/>
</dbReference>
<evidence type="ECO:0000256" key="5">
    <source>
        <dbReference type="ARBA" id="ARBA00022777"/>
    </source>
</evidence>